<dbReference type="Proteomes" id="UP000255872">
    <property type="component" value="Segment"/>
</dbReference>
<protein>
    <submittedName>
        <fullName evidence="1">Uncharacterized protein</fullName>
    </submittedName>
</protein>
<name>A0A345AQE7_9CAUD</name>
<sequence>MTHEELKAVGVKRRALSFYRAYKALRKGMLAFSLGHSEYCDYDLLPFAYMKTPSMIIRVEEYDHSDDCVMVNRYA</sequence>
<evidence type="ECO:0000313" key="1">
    <source>
        <dbReference type="EMBL" id="AXF38898.1"/>
    </source>
</evidence>
<organism evidence="1 2">
    <name type="scientific">Escherichia phage Vec13</name>
    <dbReference type="NCBI Taxonomy" id="2783859"/>
    <lineage>
        <taxon>Viruses</taxon>
        <taxon>Duplodnaviria</taxon>
        <taxon>Heunggongvirae</taxon>
        <taxon>Uroviricota</taxon>
        <taxon>Caudoviricetes</taxon>
        <taxon>Autographivirales</taxon>
        <taxon>Autotranscriptaviridae</taxon>
        <taxon>Studiervirinae</taxon>
        <taxon>Kayfunavirus</taxon>
        <taxon>Kayfunavirus Vec13</taxon>
    </lineage>
</organism>
<evidence type="ECO:0000313" key="2">
    <source>
        <dbReference type="Proteomes" id="UP000255872"/>
    </source>
</evidence>
<proteinExistence type="predicted"/>
<keyword evidence="2" id="KW-1185">Reference proteome</keyword>
<reference evidence="1 2" key="1">
    <citation type="submission" date="2018-05" db="EMBL/GenBank/DDBJ databases">
        <title>Complete genome sequence of Escherichia coli bacteriophage Vec13.</title>
        <authorList>
            <person name="Volozhantsev N."/>
            <person name="Kislichkina A."/>
            <person name="Denisenko E."/>
            <person name="Verevkin V."/>
            <person name="Myakinina V."/>
            <person name="Krasilnikova V."/>
        </authorList>
    </citation>
    <scope>NUCLEOTIDE SEQUENCE [LARGE SCALE GENOMIC DNA]</scope>
</reference>
<dbReference type="EMBL" id="MH400309">
    <property type="protein sequence ID" value="AXF38898.1"/>
    <property type="molecule type" value="Genomic_DNA"/>
</dbReference>
<accession>A0A345AQE7</accession>
<gene>
    <name evidence="1" type="ORF">vec13_16</name>
</gene>